<organism evidence="3 4">
    <name type="scientific">Pararobbsia silviterrae</name>
    <dbReference type="NCBI Taxonomy" id="1792498"/>
    <lineage>
        <taxon>Bacteria</taxon>
        <taxon>Pseudomonadati</taxon>
        <taxon>Pseudomonadota</taxon>
        <taxon>Betaproteobacteria</taxon>
        <taxon>Burkholderiales</taxon>
        <taxon>Burkholderiaceae</taxon>
        <taxon>Pararobbsia</taxon>
    </lineage>
</organism>
<dbReference type="RefSeq" id="WP_121082976.1">
    <property type="nucleotide sequence ID" value="NZ_RBZU01000001.1"/>
</dbReference>
<keyword evidence="4" id="KW-1185">Reference proteome</keyword>
<feature type="transmembrane region" description="Helical" evidence="2">
    <location>
        <begin position="41"/>
        <end position="64"/>
    </location>
</feature>
<evidence type="ECO:0000313" key="4">
    <source>
        <dbReference type="Proteomes" id="UP000270342"/>
    </source>
</evidence>
<keyword evidence="2" id="KW-1133">Transmembrane helix</keyword>
<dbReference type="AlphaFoldDB" id="A0A494Y9K7"/>
<reference evidence="3 4" key="1">
    <citation type="submission" date="2018-10" db="EMBL/GenBank/DDBJ databases">
        <title>Robbsia sp. DHC34, isolated from soil.</title>
        <authorList>
            <person name="Gao Z.-H."/>
            <person name="Qiu L.-H."/>
        </authorList>
    </citation>
    <scope>NUCLEOTIDE SEQUENCE [LARGE SCALE GENOMIC DNA]</scope>
    <source>
        <strain evidence="3 4">DHC34</strain>
    </source>
</reference>
<sequence length="230" mass="25156">MTESNHASSRQRTHRPSRERNVASRAEGDAAPRGSWNTGRWVLLLIIAICAAPVIASYFTYYVVKPRGGQTNYGALITPQRPIPASLHVTDEQGHDMPLSALEGKWLMVSVDASACGDACAKKLYFMRQIRLTQGADRDRVRTVWLRTDSAPVPDKVSAPYADTRTLVADPAALAAWLPADADTPMTDPIYLVDPNGNLMMRFPKDPNPSKIKADLSKLLKINTGLGTAD</sequence>
<dbReference type="Gene3D" id="3.40.30.10">
    <property type="entry name" value="Glutaredoxin"/>
    <property type="match status" value="1"/>
</dbReference>
<evidence type="ECO:0000256" key="1">
    <source>
        <dbReference type="SAM" id="MobiDB-lite"/>
    </source>
</evidence>
<gene>
    <name evidence="3" type="ORF">D7S86_02410</name>
</gene>
<dbReference type="OrthoDB" id="9180342at2"/>
<comment type="caution">
    <text evidence="3">The sequence shown here is derived from an EMBL/GenBank/DDBJ whole genome shotgun (WGS) entry which is preliminary data.</text>
</comment>
<evidence type="ECO:0000313" key="3">
    <source>
        <dbReference type="EMBL" id="RKP58805.1"/>
    </source>
</evidence>
<dbReference type="SUPFAM" id="SSF52833">
    <property type="entry name" value="Thioredoxin-like"/>
    <property type="match status" value="1"/>
</dbReference>
<dbReference type="EMBL" id="RBZU01000001">
    <property type="protein sequence ID" value="RKP58805.1"/>
    <property type="molecule type" value="Genomic_DNA"/>
</dbReference>
<protein>
    <submittedName>
        <fullName evidence="3">Cytochrome C oxidase subunit I</fullName>
    </submittedName>
</protein>
<accession>A0A494Y9K7</accession>
<evidence type="ECO:0000256" key="2">
    <source>
        <dbReference type="SAM" id="Phobius"/>
    </source>
</evidence>
<dbReference type="InterPro" id="IPR036249">
    <property type="entry name" value="Thioredoxin-like_sf"/>
</dbReference>
<keyword evidence="2" id="KW-0812">Transmembrane</keyword>
<proteinExistence type="predicted"/>
<feature type="compositionally biased region" description="Basic and acidic residues" evidence="1">
    <location>
        <begin position="16"/>
        <end position="30"/>
    </location>
</feature>
<keyword evidence="2" id="KW-0472">Membrane</keyword>
<feature type="region of interest" description="Disordered" evidence="1">
    <location>
        <begin position="1"/>
        <end position="32"/>
    </location>
</feature>
<dbReference type="Proteomes" id="UP000270342">
    <property type="component" value="Unassembled WGS sequence"/>
</dbReference>
<name>A0A494Y9K7_9BURK</name>